<protein>
    <submittedName>
        <fullName evidence="2">Uncharacterized protein</fullName>
    </submittedName>
</protein>
<reference evidence="2" key="1">
    <citation type="journal article" date="2019" name="Sci. Rep.">
        <title>Draft genome of Tanacetum cinerariifolium, the natural source of mosquito coil.</title>
        <authorList>
            <person name="Yamashiro T."/>
            <person name="Shiraishi A."/>
            <person name="Satake H."/>
            <person name="Nakayama K."/>
        </authorList>
    </citation>
    <scope>NUCLEOTIDE SEQUENCE</scope>
</reference>
<keyword evidence="1" id="KW-0175">Coiled coil</keyword>
<comment type="caution">
    <text evidence="2">The sequence shown here is derived from an EMBL/GenBank/DDBJ whole genome shotgun (WGS) entry which is preliminary data.</text>
</comment>
<feature type="coiled-coil region" evidence="1">
    <location>
        <begin position="85"/>
        <end position="112"/>
    </location>
</feature>
<proteinExistence type="predicted"/>
<name>A0A6L2N1R7_TANCI</name>
<evidence type="ECO:0000313" key="2">
    <source>
        <dbReference type="EMBL" id="GEU80120.1"/>
    </source>
</evidence>
<dbReference type="EMBL" id="BKCJ010008014">
    <property type="protein sequence ID" value="GEU80120.1"/>
    <property type="molecule type" value="Genomic_DNA"/>
</dbReference>
<organism evidence="2">
    <name type="scientific">Tanacetum cinerariifolium</name>
    <name type="common">Dalmatian daisy</name>
    <name type="synonym">Chrysanthemum cinerariifolium</name>
    <dbReference type="NCBI Taxonomy" id="118510"/>
    <lineage>
        <taxon>Eukaryota</taxon>
        <taxon>Viridiplantae</taxon>
        <taxon>Streptophyta</taxon>
        <taxon>Embryophyta</taxon>
        <taxon>Tracheophyta</taxon>
        <taxon>Spermatophyta</taxon>
        <taxon>Magnoliopsida</taxon>
        <taxon>eudicotyledons</taxon>
        <taxon>Gunneridae</taxon>
        <taxon>Pentapetalae</taxon>
        <taxon>asterids</taxon>
        <taxon>campanulids</taxon>
        <taxon>Asterales</taxon>
        <taxon>Asteraceae</taxon>
        <taxon>Asteroideae</taxon>
        <taxon>Anthemideae</taxon>
        <taxon>Anthemidinae</taxon>
        <taxon>Tanacetum</taxon>
    </lineage>
</organism>
<dbReference type="AlphaFoldDB" id="A0A6L2N1R7"/>
<accession>A0A6L2N1R7</accession>
<gene>
    <name evidence="2" type="ORF">Tci_052098</name>
</gene>
<evidence type="ECO:0000256" key="1">
    <source>
        <dbReference type="SAM" id="Coils"/>
    </source>
</evidence>
<sequence>MARCLELIFVANLTLLNDMMRVHFDKERAKCMHMVIEMSGVCQELTDKVMLYNSTIDLIEGMKQKDIQIKEFDALSGSVVAFKSVEFLKKLLKEDLLKVMELEKRNAQLKLNDFTIYDPGLVYGKILSDLQRNISKKRDFLIVFDWGMYWAREIKVYVETNMSLVEQHIGEVRSGKGKGVVLEKIMKDVGLDEQHIKEVRIGK</sequence>